<dbReference type="EMBL" id="JACIGE010000005">
    <property type="protein sequence ID" value="MBB4247477.1"/>
    <property type="molecule type" value="Genomic_DNA"/>
</dbReference>
<sequence>MWKASGWHSPEGLSASGFANTVFLDDNRSQINRRPKPLKFHPEYVKEALLFMSDRDPQRIRSGIPVSRLVADASVTKLGQGACCRVLQLPLRDGMELLHWHGHFEEPLDICLRDDSDRISFSFICGLQGGASCAFEAGEPRAYAIEAGAGNISYGPGRCGRYRQQGTVESLSVMVRPDILLAWEPRLDPGMQRLIAGGGVATGYRGAELLVTAKWLNRALVAGLQANSNHSLWLQGQALTLIGLFFEARTLEFGNRDQASSDARLLRARDRLLSDLSHAPTLAELAELAGMSEPTLTRGFRRLFGSSPYALFQRERMHAARTRLQLEQAPISVIATDLGYTNTSHFAAAFRRQFGMPPSQLKAIGQP</sequence>
<dbReference type="AlphaFoldDB" id="A0A840FZD2"/>
<feature type="domain" description="HTH araC/xylS-type" evidence="4">
    <location>
        <begin position="266"/>
        <end position="364"/>
    </location>
</feature>
<dbReference type="Gene3D" id="1.10.10.60">
    <property type="entry name" value="Homeodomain-like"/>
    <property type="match status" value="1"/>
</dbReference>
<gene>
    <name evidence="5" type="ORF">GGD90_001848</name>
</gene>
<dbReference type="InterPro" id="IPR020449">
    <property type="entry name" value="Tscrpt_reg_AraC-type_HTH"/>
</dbReference>
<keyword evidence="2" id="KW-0238">DNA-binding</keyword>
<dbReference type="PROSITE" id="PS00041">
    <property type="entry name" value="HTH_ARAC_FAMILY_1"/>
    <property type="match status" value="1"/>
</dbReference>
<proteinExistence type="predicted"/>
<organism evidence="5 6">
    <name type="scientific">Rhodocyclus tenuis</name>
    <name type="common">Rhodospirillum tenue</name>
    <dbReference type="NCBI Taxonomy" id="1066"/>
    <lineage>
        <taxon>Bacteria</taxon>
        <taxon>Pseudomonadati</taxon>
        <taxon>Pseudomonadota</taxon>
        <taxon>Betaproteobacteria</taxon>
        <taxon>Rhodocyclales</taxon>
        <taxon>Rhodocyclaceae</taxon>
        <taxon>Rhodocyclus</taxon>
    </lineage>
</organism>
<dbReference type="OrthoDB" id="9178898at2"/>
<evidence type="ECO:0000259" key="4">
    <source>
        <dbReference type="PROSITE" id="PS01124"/>
    </source>
</evidence>
<evidence type="ECO:0000256" key="1">
    <source>
        <dbReference type="ARBA" id="ARBA00023015"/>
    </source>
</evidence>
<dbReference type="SUPFAM" id="SSF46689">
    <property type="entry name" value="Homeodomain-like"/>
    <property type="match status" value="2"/>
</dbReference>
<reference evidence="5 6" key="1">
    <citation type="submission" date="2020-08" db="EMBL/GenBank/DDBJ databases">
        <title>Genome sequencing of Purple Non-Sulfur Bacteria from various extreme environments.</title>
        <authorList>
            <person name="Mayer M."/>
        </authorList>
    </citation>
    <scope>NUCLEOTIDE SEQUENCE [LARGE SCALE GENOMIC DNA]</scope>
    <source>
        <strain evidence="5 6">2761</strain>
    </source>
</reference>
<comment type="caution">
    <text evidence="5">The sequence shown here is derived from an EMBL/GenBank/DDBJ whole genome shotgun (WGS) entry which is preliminary data.</text>
</comment>
<evidence type="ECO:0000313" key="5">
    <source>
        <dbReference type="EMBL" id="MBB4247477.1"/>
    </source>
</evidence>
<keyword evidence="3" id="KW-0804">Transcription</keyword>
<dbReference type="Pfam" id="PF12833">
    <property type="entry name" value="HTH_18"/>
    <property type="match status" value="1"/>
</dbReference>
<dbReference type="SMART" id="SM00342">
    <property type="entry name" value="HTH_ARAC"/>
    <property type="match status" value="1"/>
</dbReference>
<dbReference type="Proteomes" id="UP000587070">
    <property type="component" value="Unassembled WGS sequence"/>
</dbReference>
<dbReference type="InterPro" id="IPR009057">
    <property type="entry name" value="Homeodomain-like_sf"/>
</dbReference>
<name>A0A840FZD2_RHOTE</name>
<keyword evidence="1" id="KW-0805">Transcription regulation</keyword>
<dbReference type="InterPro" id="IPR018062">
    <property type="entry name" value="HTH_AraC-typ_CS"/>
</dbReference>
<evidence type="ECO:0000256" key="2">
    <source>
        <dbReference type="ARBA" id="ARBA00023125"/>
    </source>
</evidence>
<dbReference type="PANTHER" id="PTHR47893:SF1">
    <property type="entry name" value="REGULATORY PROTEIN PCHR"/>
    <property type="match status" value="1"/>
</dbReference>
<evidence type="ECO:0000256" key="3">
    <source>
        <dbReference type="ARBA" id="ARBA00023163"/>
    </source>
</evidence>
<evidence type="ECO:0000313" key="6">
    <source>
        <dbReference type="Proteomes" id="UP000587070"/>
    </source>
</evidence>
<keyword evidence="6" id="KW-1185">Reference proteome</keyword>
<protein>
    <submittedName>
        <fullName evidence="5">AraC family transcriptional regulator</fullName>
    </submittedName>
</protein>
<dbReference type="GO" id="GO:0043565">
    <property type="term" value="F:sequence-specific DNA binding"/>
    <property type="evidence" value="ECO:0007669"/>
    <property type="project" value="InterPro"/>
</dbReference>
<dbReference type="InterPro" id="IPR053142">
    <property type="entry name" value="PchR_regulatory_protein"/>
</dbReference>
<dbReference type="GO" id="GO:0003700">
    <property type="term" value="F:DNA-binding transcription factor activity"/>
    <property type="evidence" value="ECO:0007669"/>
    <property type="project" value="InterPro"/>
</dbReference>
<dbReference type="PROSITE" id="PS01124">
    <property type="entry name" value="HTH_ARAC_FAMILY_2"/>
    <property type="match status" value="1"/>
</dbReference>
<accession>A0A840FZD2</accession>
<dbReference type="PANTHER" id="PTHR47893">
    <property type="entry name" value="REGULATORY PROTEIN PCHR"/>
    <property type="match status" value="1"/>
</dbReference>
<dbReference type="RefSeq" id="WP_153116228.1">
    <property type="nucleotide sequence ID" value="NZ_JACIGE010000005.1"/>
</dbReference>
<dbReference type="PRINTS" id="PR00032">
    <property type="entry name" value="HTHARAC"/>
</dbReference>
<dbReference type="InterPro" id="IPR018060">
    <property type="entry name" value="HTH_AraC"/>
</dbReference>